<evidence type="ECO:0000256" key="3">
    <source>
        <dbReference type="SAM" id="MobiDB-lite"/>
    </source>
</evidence>
<evidence type="ECO:0000259" key="4">
    <source>
        <dbReference type="Pfam" id="PF01551"/>
    </source>
</evidence>
<dbReference type="CDD" id="cd12797">
    <property type="entry name" value="M23_peptidase"/>
    <property type="match status" value="1"/>
</dbReference>
<feature type="domain" description="Peptidoglycan hydrolase PcsB coiled-coil" evidence="5">
    <location>
        <begin position="122"/>
        <end position="191"/>
    </location>
</feature>
<dbReference type="InterPro" id="IPR011055">
    <property type="entry name" value="Dup_hybrid_motif"/>
</dbReference>
<dbReference type="Pfam" id="PF01551">
    <property type="entry name" value="Peptidase_M23"/>
    <property type="match status" value="1"/>
</dbReference>
<dbReference type="PANTHER" id="PTHR21666">
    <property type="entry name" value="PEPTIDASE-RELATED"/>
    <property type="match status" value="1"/>
</dbReference>
<dbReference type="GO" id="GO:0004222">
    <property type="term" value="F:metalloendopeptidase activity"/>
    <property type="evidence" value="ECO:0007669"/>
    <property type="project" value="TreeGrafter"/>
</dbReference>
<keyword evidence="1" id="KW-0732">Signal</keyword>
<feature type="domain" description="M23ase beta-sheet core" evidence="4">
    <location>
        <begin position="339"/>
        <end position="433"/>
    </location>
</feature>
<feature type="region of interest" description="Disordered" evidence="3">
    <location>
        <begin position="282"/>
        <end position="341"/>
    </location>
</feature>
<dbReference type="AlphaFoldDB" id="A0A644W8I3"/>
<dbReference type="Pfam" id="PF24568">
    <property type="entry name" value="CC_PcsB"/>
    <property type="match status" value="1"/>
</dbReference>
<proteinExistence type="predicted"/>
<name>A0A644W8I3_9ZZZZ</name>
<dbReference type="EMBL" id="VSSQ01000691">
    <property type="protein sequence ID" value="MPL99837.1"/>
    <property type="molecule type" value="Genomic_DNA"/>
</dbReference>
<dbReference type="InterPro" id="IPR057309">
    <property type="entry name" value="PcsB_CC"/>
</dbReference>
<comment type="caution">
    <text evidence="6">The sequence shown here is derived from an EMBL/GenBank/DDBJ whole genome shotgun (WGS) entry which is preliminary data.</text>
</comment>
<feature type="compositionally biased region" description="Gly residues" evidence="3">
    <location>
        <begin position="288"/>
        <end position="305"/>
    </location>
</feature>
<dbReference type="Gene3D" id="2.70.70.10">
    <property type="entry name" value="Glucose Permease (Domain IIA)"/>
    <property type="match status" value="1"/>
</dbReference>
<accession>A0A644W8I3</accession>
<dbReference type="InterPro" id="IPR050570">
    <property type="entry name" value="Cell_wall_metabolism_enzyme"/>
</dbReference>
<dbReference type="SUPFAM" id="SSF51261">
    <property type="entry name" value="Duplicated hybrid motif"/>
    <property type="match status" value="1"/>
</dbReference>
<dbReference type="PANTHER" id="PTHR21666:SF270">
    <property type="entry name" value="MUREIN HYDROLASE ACTIVATOR ENVC"/>
    <property type="match status" value="1"/>
</dbReference>
<reference evidence="6" key="1">
    <citation type="submission" date="2019-08" db="EMBL/GenBank/DDBJ databases">
        <authorList>
            <person name="Kucharzyk K."/>
            <person name="Murdoch R.W."/>
            <person name="Higgins S."/>
            <person name="Loffler F."/>
        </authorList>
    </citation>
    <scope>NUCLEOTIDE SEQUENCE</scope>
</reference>
<evidence type="ECO:0000259" key="5">
    <source>
        <dbReference type="Pfam" id="PF24568"/>
    </source>
</evidence>
<evidence type="ECO:0000256" key="2">
    <source>
        <dbReference type="SAM" id="Coils"/>
    </source>
</evidence>
<evidence type="ECO:0000256" key="1">
    <source>
        <dbReference type="ARBA" id="ARBA00022729"/>
    </source>
</evidence>
<evidence type="ECO:0000313" key="6">
    <source>
        <dbReference type="EMBL" id="MPL99837.1"/>
    </source>
</evidence>
<protein>
    <submittedName>
        <fullName evidence="6">Uncharacterized protein</fullName>
    </submittedName>
</protein>
<organism evidence="6">
    <name type="scientific">bioreactor metagenome</name>
    <dbReference type="NCBI Taxonomy" id="1076179"/>
    <lineage>
        <taxon>unclassified sequences</taxon>
        <taxon>metagenomes</taxon>
        <taxon>ecological metagenomes</taxon>
    </lineage>
</organism>
<keyword evidence="2" id="KW-0175">Coiled coil</keyword>
<gene>
    <name evidence="6" type="ORF">SDC9_46058</name>
</gene>
<feature type="coiled-coil region" evidence="2">
    <location>
        <begin position="186"/>
        <end position="223"/>
    </location>
</feature>
<feature type="coiled-coil region" evidence="2">
    <location>
        <begin position="27"/>
        <end position="134"/>
    </location>
</feature>
<sequence>MNKKIKILTLAIAVIFSSNTLALADSTSSLQDKINQNQNDINNLENEKNQINGELENQANDLQGILNQIDAKSKDLDSAKAEVNSYQIKINEVQAEIDKINNEISTAEEEIKTRENLIIQKEEEGKKIKEALDQRVRSYYKIDITSNYIYMVLKSENIISLLNNIENVYKIISLDKSLMEAAKILQKQLEEEKFEISKNLEKIELSKEEIVAKQDELKEAQKEFLVKQEFHQSKMNELYGLESQKSNLISSLTDKQEELEDKIGDLVSYNKQLQQELDSIFDEINNGNNGGGNNSGGENSGGNGIPGDPSSETFLRPGYGVVTDEYGPRTNPVTGEAGFHTGVDLGDHSGAPVAASKSGVVAYSGWISGYGETVIIDHGNGVQTLYGHNSQRLVSVGQTVARGETIAYVGSTGMSTGPHIHWEIRINGQHTNPMQYV</sequence>
<dbReference type="Gene3D" id="6.10.250.3150">
    <property type="match status" value="1"/>
</dbReference>
<dbReference type="InterPro" id="IPR016047">
    <property type="entry name" value="M23ase_b-sheet_dom"/>
</dbReference>